<dbReference type="NCBIfam" id="TIGR02145">
    <property type="entry name" value="Fib_succ_major"/>
    <property type="match status" value="1"/>
</dbReference>
<dbReference type="EMBL" id="QGHD01000001">
    <property type="protein sequence ID" value="PWL04309.1"/>
    <property type="molecule type" value="Genomic_DNA"/>
</dbReference>
<comment type="caution">
    <text evidence="2">The sequence shown here is derived from an EMBL/GenBank/DDBJ whole genome shotgun (WGS) entry which is preliminary data.</text>
</comment>
<keyword evidence="3" id="KW-1185">Reference proteome</keyword>
<feature type="chain" id="PRO_5046444172" evidence="1">
    <location>
        <begin position="23"/>
        <end position="668"/>
    </location>
</feature>
<gene>
    <name evidence="2" type="ORF">B0H50_101325</name>
</gene>
<dbReference type="PROSITE" id="PS51257">
    <property type="entry name" value="PROKAR_LIPOPROTEIN"/>
    <property type="match status" value="1"/>
</dbReference>
<organism evidence="2 3">
    <name type="scientific">Hallerella porci</name>
    <dbReference type="NCBI Taxonomy" id="1945871"/>
    <lineage>
        <taxon>Bacteria</taxon>
        <taxon>Pseudomonadati</taxon>
        <taxon>Fibrobacterota</taxon>
        <taxon>Fibrobacteria</taxon>
        <taxon>Fibrobacterales</taxon>
        <taxon>Fibrobacteraceae</taxon>
        <taxon>Hallerella</taxon>
    </lineage>
</organism>
<reference evidence="2 3" key="1">
    <citation type="submission" date="2018-05" db="EMBL/GenBank/DDBJ databases">
        <title>Animal gut microbial communities from fecal samples from Wisconsin, USA.</title>
        <authorList>
            <person name="Neumann A."/>
        </authorList>
    </citation>
    <scope>NUCLEOTIDE SEQUENCE [LARGE SCALE GENOMIC DNA]</scope>
    <source>
        <strain evidence="2 3">UWS4</strain>
    </source>
</reference>
<evidence type="ECO:0000256" key="1">
    <source>
        <dbReference type="SAM" id="SignalP"/>
    </source>
</evidence>
<sequence length="668" mass="75388">MKFQIKILAVLAYLLLTLFAVACGDDSSASKPSDDTPDVEVRYDTVRVNDSTIVIDTIRKIVKDNRKDSLYVSNSVKVILVMNHDTLYIKDSIEYRYLQSIENFDTCFSKWEGSKVVVTYKNSVFECRDGVWKTISYKVNNLDLSGYAQKGAFKFHSPIYLREALNDTLAFAKDTVIDEVSGNNGEFVIPSLYLKNNVVSLEVKGEYKNEVTGTVSMKPLTLQAIVELPETRLYNENESHANINLLTHLEYDRVIKLVKKGYNVEAAKRQAQEEILNALLLNVQTVNDSNDKAEKLDIQNHGLLLAVSILFLADNDEETIIKNIKQFREDIADNGAWDKNINRSKMADWAFDFEFGKVNLNIAQWNLSKASDFAVYLTQLWHNQYGLGDCNALRAKEVLKNEDENSSNSERYFICRDNAGVFTWDRATVFEKDTYGWVDGEDAEIKGGNVTSNEYVFDKDLGKWRLVGALESKIGVCTKGLNKKTVKMENEAVFKCVEKQWYAIDGRTTDSTMYKVASVGDKVWFAEDLKTAGHQKSSYGYAYTSDEATDACPAGWKLPNIVDAEALIEFSKSEHEQDEKLALAALKDSETWTKGAKGTDEYGLGLQAKGGYHSTNGITDAGKVGAYWFYLPHNLPPRSVFKIDGDICTYTKVSDSKMYYPIRCVLEE</sequence>
<evidence type="ECO:0000313" key="2">
    <source>
        <dbReference type="EMBL" id="PWL04309.1"/>
    </source>
</evidence>
<dbReference type="Proteomes" id="UP000245523">
    <property type="component" value="Unassembled WGS sequence"/>
</dbReference>
<dbReference type="RefSeq" id="WP_106198149.1">
    <property type="nucleotide sequence ID" value="NZ_JAXEIU010000062.1"/>
</dbReference>
<protein>
    <submittedName>
        <fullName evidence="2">Uncharacterized protein (TIGR02145 family)</fullName>
    </submittedName>
</protein>
<keyword evidence="1" id="KW-0732">Signal</keyword>
<accession>A0ABX5LPF8</accession>
<feature type="signal peptide" evidence="1">
    <location>
        <begin position="1"/>
        <end position="22"/>
    </location>
</feature>
<name>A0ABX5LPF8_9BACT</name>
<proteinExistence type="predicted"/>
<dbReference type="InterPro" id="IPR011871">
    <property type="entry name" value="Fib_succ_major"/>
</dbReference>
<evidence type="ECO:0000313" key="3">
    <source>
        <dbReference type="Proteomes" id="UP000245523"/>
    </source>
</evidence>